<keyword evidence="2" id="KW-1185">Reference proteome</keyword>
<dbReference type="EMBL" id="CP001219">
    <property type="protein sequence ID" value="ACK80616.1"/>
    <property type="molecule type" value="Genomic_DNA"/>
</dbReference>
<reference evidence="1 2" key="1">
    <citation type="journal article" date="2008" name="BMC Genomics">
        <title>Acidithiobacillus ferrooxidans metabolism: from genome sequence to industrial applications.</title>
        <authorList>
            <person name="Valdes J."/>
            <person name="Pedroso I."/>
            <person name="Quatrini R."/>
            <person name="Dodson R.J."/>
            <person name="Tettelin H."/>
            <person name="Blake R.II."/>
            <person name="Eisen J.A."/>
            <person name="Holmes D.S."/>
        </authorList>
    </citation>
    <scope>NUCLEOTIDE SEQUENCE [LARGE SCALE GENOMIC DNA]</scope>
    <source>
        <strain evidence="2">ATCC 23270 / DSM 14882 / CIP 104768 / NCIMB 8455</strain>
    </source>
</reference>
<dbReference type="AlphaFoldDB" id="B7JAT8"/>
<organism evidence="1 2">
    <name type="scientific">Acidithiobacillus ferrooxidans (strain ATCC 23270 / DSM 14882 / CIP 104768 / NCIMB 8455)</name>
    <name type="common">Ferrobacillus ferrooxidans (strain ATCC 23270)</name>
    <dbReference type="NCBI Taxonomy" id="243159"/>
    <lineage>
        <taxon>Bacteria</taxon>
        <taxon>Pseudomonadati</taxon>
        <taxon>Pseudomonadota</taxon>
        <taxon>Acidithiobacillia</taxon>
        <taxon>Acidithiobacillales</taxon>
        <taxon>Acidithiobacillaceae</taxon>
        <taxon>Acidithiobacillus</taxon>
    </lineage>
</organism>
<dbReference type="STRING" id="243159.AFE_1596"/>
<evidence type="ECO:0000313" key="1">
    <source>
        <dbReference type="EMBL" id="ACK80616.1"/>
    </source>
</evidence>
<name>B7JAT8_ACIF2</name>
<dbReference type="Proteomes" id="UP000001362">
    <property type="component" value="Chromosome"/>
</dbReference>
<gene>
    <name evidence="1" type="ordered locus">AFE_1596</name>
</gene>
<dbReference type="HOGENOM" id="CLU_2662691_0_0_6"/>
<proteinExistence type="predicted"/>
<dbReference type="KEGG" id="afr:AFE_1596"/>
<protein>
    <submittedName>
        <fullName evidence="1">Uncharacterized protein</fullName>
    </submittedName>
</protein>
<evidence type="ECO:0000313" key="2">
    <source>
        <dbReference type="Proteomes" id="UP000001362"/>
    </source>
</evidence>
<sequence length="75" mass="8227">MAGSRRTPPKRDRRTALMMFEAIKKEGVQTVQLGQQVHVLVRVAPRKRLGGCPAPVLDLPGLTELADMPDHLLTG</sequence>
<accession>B7JAT8</accession>
<dbReference type="PaxDb" id="243159-AFE_1596"/>